<dbReference type="PRINTS" id="PR00080">
    <property type="entry name" value="SDRFAMILY"/>
</dbReference>
<evidence type="ECO:0000313" key="4">
    <source>
        <dbReference type="EMBL" id="KAA6183933.1"/>
    </source>
</evidence>
<dbReference type="PRINTS" id="PR00081">
    <property type="entry name" value="GDHRDH"/>
</dbReference>
<evidence type="ECO:0000313" key="5">
    <source>
        <dbReference type="Proteomes" id="UP000322981"/>
    </source>
</evidence>
<evidence type="ECO:0000256" key="3">
    <source>
        <dbReference type="RuleBase" id="RU000363"/>
    </source>
</evidence>
<dbReference type="SUPFAM" id="SSF51735">
    <property type="entry name" value="NAD(P)-binding Rossmann-fold domains"/>
    <property type="match status" value="1"/>
</dbReference>
<dbReference type="PROSITE" id="PS00061">
    <property type="entry name" value="ADH_SHORT"/>
    <property type="match status" value="1"/>
</dbReference>
<dbReference type="Pfam" id="PF00106">
    <property type="entry name" value="adh_short"/>
    <property type="match status" value="1"/>
</dbReference>
<dbReference type="OrthoDB" id="9803628at2"/>
<comment type="similarity">
    <text evidence="1 3">Belongs to the short-chain dehydrogenases/reductases (SDR) family.</text>
</comment>
<sequence>MLVRIMSKEQKIVVVTGSASGIGLGLCNRLISEGSYLTYGIDKQNHPGVIKSEDYEHIVTDLRDFSQTLSRITESGVLKERVFALVNAAGVMPSMLVPAMDPDVATDAFKVNCVAPVYLSKLMLKALARSKGSSIINITSIAADIDIPGETIYCASKSALTHVTQSMAKELARFKIKVNSIAPALIATNMTAHLSEAQKAYMLQKQVLNKEITVDDVVEIIINVMNTSDLVTGSTFYVGGVVK</sequence>
<proteinExistence type="inferred from homology"/>
<dbReference type="InterPro" id="IPR036291">
    <property type="entry name" value="NAD(P)-bd_dom_sf"/>
</dbReference>
<dbReference type="Gene3D" id="3.40.50.720">
    <property type="entry name" value="NAD(P)-binding Rossmann-like Domain"/>
    <property type="match status" value="1"/>
</dbReference>
<dbReference type="PANTHER" id="PTHR43639">
    <property type="entry name" value="OXIDOREDUCTASE, SHORT-CHAIN DEHYDROGENASE/REDUCTASE FAMILY (AFU_ORTHOLOGUE AFUA_5G02870)"/>
    <property type="match status" value="1"/>
</dbReference>
<dbReference type="CDD" id="cd05233">
    <property type="entry name" value="SDR_c"/>
    <property type="match status" value="1"/>
</dbReference>
<dbReference type="PANTHER" id="PTHR43639:SF1">
    <property type="entry name" value="SHORT-CHAIN DEHYDROGENASE_REDUCTASE FAMILY PROTEIN"/>
    <property type="match status" value="1"/>
</dbReference>
<accession>A0A5M8FGD3</accession>
<dbReference type="AlphaFoldDB" id="A0A5M8FGD3"/>
<dbReference type="Proteomes" id="UP000322981">
    <property type="component" value="Unassembled WGS sequence"/>
</dbReference>
<comment type="caution">
    <text evidence="4">The sequence shown here is derived from an EMBL/GenBank/DDBJ whole genome shotgun (WGS) entry which is preliminary data.</text>
</comment>
<dbReference type="GO" id="GO:0016491">
    <property type="term" value="F:oxidoreductase activity"/>
    <property type="evidence" value="ECO:0007669"/>
    <property type="project" value="UniProtKB-KW"/>
</dbReference>
<keyword evidence="5" id="KW-1185">Reference proteome</keyword>
<protein>
    <submittedName>
        <fullName evidence="4">SDR family oxidoreductase</fullName>
    </submittedName>
</protein>
<dbReference type="InterPro" id="IPR002347">
    <property type="entry name" value="SDR_fam"/>
</dbReference>
<organism evidence="4 5">
    <name type="scientific">Thiohalocapsa marina</name>
    <dbReference type="NCBI Taxonomy" id="424902"/>
    <lineage>
        <taxon>Bacteria</taxon>
        <taxon>Pseudomonadati</taxon>
        <taxon>Pseudomonadota</taxon>
        <taxon>Gammaproteobacteria</taxon>
        <taxon>Chromatiales</taxon>
        <taxon>Chromatiaceae</taxon>
        <taxon>Thiohalocapsa</taxon>
    </lineage>
</organism>
<dbReference type="InterPro" id="IPR020904">
    <property type="entry name" value="Sc_DH/Rdtase_CS"/>
</dbReference>
<reference evidence="4 5" key="1">
    <citation type="submission" date="2019-09" db="EMBL/GenBank/DDBJ databases">
        <title>Whole-genome sequence of the purple sulfur bacterium Thiohalocapsa marina DSM 19078.</title>
        <authorList>
            <person name="Kyndt J.A."/>
            <person name="Meyer T.E."/>
        </authorList>
    </citation>
    <scope>NUCLEOTIDE SEQUENCE [LARGE SCALE GENOMIC DNA]</scope>
    <source>
        <strain evidence="4 5">DSM 19078</strain>
    </source>
</reference>
<evidence type="ECO:0000256" key="1">
    <source>
        <dbReference type="ARBA" id="ARBA00006484"/>
    </source>
</evidence>
<dbReference type="EMBL" id="VWXX01000026">
    <property type="protein sequence ID" value="KAA6183933.1"/>
    <property type="molecule type" value="Genomic_DNA"/>
</dbReference>
<gene>
    <name evidence="4" type="ORF">F2Q65_14075</name>
</gene>
<evidence type="ECO:0000256" key="2">
    <source>
        <dbReference type="ARBA" id="ARBA00023002"/>
    </source>
</evidence>
<name>A0A5M8FGD3_9GAMM</name>
<keyword evidence="2" id="KW-0560">Oxidoreductase</keyword>